<evidence type="ECO:0000256" key="1">
    <source>
        <dbReference type="ARBA" id="ARBA00022468"/>
    </source>
</evidence>
<feature type="compositionally biased region" description="Polar residues" evidence="4">
    <location>
        <begin position="38"/>
        <end position="48"/>
    </location>
</feature>
<feature type="compositionally biased region" description="Basic and acidic residues" evidence="4">
    <location>
        <begin position="53"/>
        <end position="65"/>
    </location>
</feature>
<dbReference type="PANTHER" id="PTHR24113:SF12">
    <property type="entry name" value="RAN GTPASE-ACTIVATING PROTEIN 1"/>
    <property type="match status" value="1"/>
</dbReference>
<dbReference type="GeneID" id="109469640"/>
<feature type="compositionally biased region" description="Basic and acidic residues" evidence="4">
    <location>
        <begin position="11"/>
        <end position="23"/>
    </location>
</feature>
<dbReference type="GO" id="GO:0006913">
    <property type="term" value="P:nucleocytoplasmic transport"/>
    <property type="evidence" value="ECO:0007669"/>
    <property type="project" value="TreeGrafter"/>
</dbReference>
<keyword evidence="5" id="KW-0812">Transmembrane</keyword>
<dbReference type="InterPro" id="IPR001611">
    <property type="entry name" value="Leu-rich_rpt"/>
</dbReference>
<dbReference type="GO" id="GO:0048471">
    <property type="term" value="C:perinuclear region of cytoplasm"/>
    <property type="evidence" value="ECO:0007669"/>
    <property type="project" value="TreeGrafter"/>
</dbReference>
<evidence type="ECO:0000256" key="5">
    <source>
        <dbReference type="SAM" id="Phobius"/>
    </source>
</evidence>
<gene>
    <name evidence="7" type="primary">LOC109469640</name>
</gene>
<keyword evidence="6" id="KW-1185">Reference proteome</keyword>
<dbReference type="GO" id="GO:0031267">
    <property type="term" value="F:small GTPase binding"/>
    <property type="evidence" value="ECO:0007669"/>
    <property type="project" value="TreeGrafter"/>
</dbReference>
<evidence type="ECO:0000256" key="3">
    <source>
        <dbReference type="ARBA" id="ARBA00022737"/>
    </source>
</evidence>
<dbReference type="PANTHER" id="PTHR24113">
    <property type="entry name" value="RAN GTPASE-ACTIVATING PROTEIN 1"/>
    <property type="match status" value="1"/>
</dbReference>
<evidence type="ECO:0000313" key="7">
    <source>
        <dbReference type="RefSeq" id="XP_019623734.1"/>
    </source>
</evidence>
<proteinExistence type="predicted"/>
<dbReference type="GO" id="GO:0005829">
    <property type="term" value="C:cytosol"/>
    <property type="evidence" value="ECO:0007669"/>
    <property type="project" value="TreeGrafter"/>
</dbReference>
<keyword evidence="1" id="KW-0343">GTPase activation</keyword>
<name>A0A6P4YPX7_BRABE</name>
<protein>
    <submittedName>
        <fullName evidence="7">Uncharacterized protein LOC109469640</fullName>
    </submittedName>
</protein>
<dbReference type="SUPFAM" id="SSF52047">
    <property type="entry name" value="RNI-like"/>
    <property type="match status" value="1"/>
</dbReference>
<dbReference type="OrthoDB" id="120976at2759"/>
<dbReference type="InterPro" id="IPR027038">
    <property type="entry name" value="RanGap"/>
</dbReference>
<dbReference type="Pfam" id="PF13516">
    <property type="entry name" value="LRR_6"/>
    <property type="match status" value="2"/>
</dbReference>
<dbReference type="KEGG" id="bbel:109469640"/>
<evidence type="ECO:0000313" key="6">
    <source>
        <dbReference type="Proteomes" id="UP000515135"/>
    </source>
</evidence>
<evidence type="ECO:0000256" key="4">
    <source>
        <dbReference type="SAM" id="MobiDB-lite"/>
    </source>
</evidence>
<keyword evidence="3" id="KW-0677">Repeat</keyword>
<keyword evidence="2" id="KW-0433">Leucine-rich repeat</keyword>
<organism evidence="6 7">
    <name type="scientific">Branchiostoma belcheri</name>
    <name type="common">Amphioxus</name>
    <dbReference type="NCBI Taxonomy" id="7741"/>
    <lineage>
        <taxon>Eukaryota</taxon>
        <taxon>Metazoa</taxon>
        <taxon>Chordata</taxon>
        <taxon>Cephalochordata</taxon>
        <taxon>Leptocardii</taxon>
        <taxon>Amphioxiformes</taxon>
        <taxon>Branchiostomatidae</taxon>
        <taxon>Branchiostoma</taxon>
    </lineage>
</organism>
<feature type="region of interest" description="Disordered" evidence="4">
    <location>
        <begin position="1"/>
        <end position="93"/>
    </location>
</feature>
<reference evidence="7" key="1">
    <citation type="submission" date="2025-08" db="UniProtKB">
        <authorList>
            <consortium name="RefSeq"/>
        </authorList>
    </citation>
    <scope>IDENTIFICATION</scope>
    <source>
        <tissue evidence="7">Gonad</tissue>
    </source>
</reference>
<sequence>MSGDLEGSSPPEEKQCLRRRETATGRLGSSGRPPDHTPLNSGDKTTITIHAAVHRETSSPQKEEVSAQTPSSSPEENEFDQLYENRKAKAQDAIQNASAQPFYEMDILNADEKEEQPFYKMDVTAAKDKQQEQPFYEMNVVSATEEKDQQPFYQMDDSHLDQPAPPSNVYADLDPEFVATQDEVCRRDRVKAPDRVPRPRLAFRSRQACVAGVSVVIAVTAAVVVAVIFNQRVLSIRSDDMLNQATLPTTLARMSSAHPHLQVTSQTWTTEGKSWQSEWTLYIREYFGENSDDATALEQRYAANEVMMSLLQHRFFWPWICRYWAVYMALPCTLSRALVFCVKFGTESEYMTSHGISTYSQFFSSARTALETVPNVTTITDSALPCFPAILRLSRQALSDNDVEALANLFPYLKGAGGLVIVNCGLSAKAATSIAEQLHLLSKLTRLYLQQNKIGDDGVRAIAETFPRLKKLREVDFTANSITTVGGEAMAKSIIHLQELQVLYLPNNALALSLSSLAKAFVNMPRLKRVNLVDVTCKAASFRMAAQQARDAVHIIAGQVRNFRGTTLYDGSRASEGGTQELAWLQVKRELQRRVRINISRGQLTVILRIRQV</sequence>
<keyword evidence="5" id="KW-0472">Membrane</keyword>
<dbReference type="AlphaFoldDB" id="A0A6P4YPX7"/>
<evidence type="ECO:0000256" key="2">
    <source>
        <dbReference type="ARBA" id="ARBA00022614"/>
    </source>
</evidence>
<dbReference type="RefSeq" id="XP_019623734.1">
    <property type="nucleotide sequence ID" value="XM_019768175.1"/>
</dbReference>
<dbReference type="Proteomes" id="UP000515135">
    <property type="component" value="Unplaced"/>
</dbReference>
<keyword evidence="5" id="KW-1133">Transmembrane helix</keyword>
<accession>A0A6P4YPX7</accession>
<dbReference type="GO" id="GO:0005096">
    <property type="term" value="F:GTPase activator activity"/>
    <property type="evidence" value="ECO:0007669"/>
    <property type="project" value="UniProtKB-KW"/>
</dbReference>
<dbReference type="GO" id="GO:0005634">
    <property type="term" value="C:nucleus"/>
    <property type="evidence" value="ECO:0007669"/>
    <property type="project" value="TreeGrafter"/>
</dbReference>
<feature type="transmembrane region" description="Helical" evidence="5">
    <location>
        <begin position="208"/>
        <end position="229"/>
    </location>
</feature>
<dbReference type="Gene3D" id="3.80.10.10">
    <property type="entry name" value="Ribonuclease Inhibitor"/>
    <property type="match status" value="1"/>
</dbReference>
<dbReference type="InterPro" id="IPR032675">
    <property type="entry name" value="LRR_dom_sf"/>
</dbReference>
<dbReference type="SMART" id="SM00368">
    <property type="entry name" value="LRR_RI"/>
    <property type="match status" value="2"/>
</dbReference>